<keyword evidence="1" id="KW-0472">Membrane</keyword>
<feature type="transmembrane region" description="Helical" evidence="1">
    <location>
        <begin position="39"/>
        <end position="65"/>
    </location>
</feature>
<sequence length="109" mass="12164">MTCFSSTILYLGRRPIGTSPQPDWFPAISSMPCLSKPSLFLLLMSFFVLIYVIYVIFQAIPSLFIPPHLCPSGCPSPKLSPPYCIVRRSGATFNSFILLNSVALANRYR</sequence>
<keyword evidence="1" id="KW-1133">Transmembrane helix</keyword>
<geneLocation type="mitochondrion" evidence="2"/>
<evidence type="ECO:0000313" key="2">
    <source>
        <dbReference type="EMBL" id="KUM45293.1"/>
    </source>
</evidence>
<organism evidence="2">
    <name type="scientific">Picea glauca</name>
    <name type="common">White spruce</name>
    <name type="synonym">Pinus glauca</name>
    <dbReference type="NCBI Taxonomy" id="3330"/>
    <lineage>
        <taxon>Eukaryota</taxon>
        <taxon>Viridiplantae</taxon>
        <taxon>Streptophyta</taxon>
        <taxon>Embryophyta</taxon>
        <taxon>Tracheophyta</taxon>
        <taxon>Spermatophyta</taxon>
        <taxon>Pinopsida</taxon>
        <taxon>Pinidae</taxon>
        <taxon>Conifers I</taxon>
        <taxon>Pinales</taxon>
        <taxon>Pinaceae</taxon>
        <taxon>Picea</taxon>
    </lineage>
</organism>
<accession>A0A117NFJ6</accession>
<gene>
    <name evidence="2" type="ORF">ABT39_MTgene3466</name>
</gene>
<protein>
    <submittedName>
        <fullName evidence="2">Uncharacterized protein</fullName>
    </submittedName>
</protein>
<evidence type="ECO:0000256" key="1">
    <source>
        <dbReference type="SAM" id="Phobius"/>
    </source>
</evidence>
<keyword evidence="1" id="KW-0812">Transmembrane</keyword>
<proteinExistence type="predicted"/>
<reference evidence="2" key="1">
    <citation type="journal article" date="2015" name="Genome Biol. Evol.">
        <title>Organellar Genomes of White Spruce (Picea glauca): Assembly and Annotation.</title>
        <authorList>
            <person name="Jackman S.D."/>
            <person name="Warren R.L."/>
            <person name="Gibb E.A."/>
            <person name="Vandervalk B.P."/>
            <person name="Mohamadi H."/>
            <person name="Chu J."/>
            <person name="Raymond A."/>
            <person name="Pleasance S."/>
            <person name="Coope R."/>
            <person name="Wildung M.R."/>
            <person name="Ritland C.E."/>
            <person name="Bousquet J."/>
            <person name="Jones S.J."/>
            <person name="Bohlmann J."/>
            <person name="Birol I."/>
        </authorList>
    </citation>
    <scope>NUCLEOTIDE SEQUENCE [LARGE SCALE GENOMIC DNA]</scope>
    <source>
        <tissue evidence="2">Flushing bud</tissue>
    </source>
</reference>
<name>A0A117NFJ6_PICGL</name>
<dbReference type="AlphaFoldDB" id="A0A117NFJ6"/>
<comment type="caution">
    <text evidence="2">The sequence shown here is derived from an EMBL/GenBank/DDBJ whole genome shotgun (WGS) entry which is preliminary data.</text>
</comment>
<dbReference type="EMBL" id="LKAM01000021">
    <property type="protein sequence ID" value="KUM45293.1"/>
    <property type="molecule type" value="Genomic_DNA"/>
</dbReference>
<keyword evidence="2" id="KW-0496">Mitochondrion</keyword>